<protein>
    <recommendedName>
        <fullName evidence="3">Helix-turn-helix of DDE superfamily endonuclease</fullName>
    </recommendedName>
</protein>
<accession>A0A1I2N6Z9</accession>
<evidence type="ECO:0000313" key="1">
    <source>
        <dbReference type="EMBL" id="SFF97497.1"/>
    </source>
</evidence>
<dbReference type="Proteomes" id="UP000181942">
    <property type="component" value="Unassembled WGS sequence"/>
</dbReference>
<dbReference type="AlphaFoldDB" id="A0A1I2N6Z9"/>
<sequence length="100" mass="11045">MTLKGARSALSHPAFSGIPRAHLTDLIEELAGSWTASCESGLDHRRGRRRKRQAGAGPKHELLFTDRVVVTPVYLRFQLPHAALVELYGLERSTITRAIG</sequence>
<evidence type="ECO:0008006" key="3">
    <source>
        <dbReference type="Google" id="ProtNLM"/>
    </source>
</evidence>
<name>A0A1I2N6Z9_9ACTN</name>
<reference evidence="1 2" key="1">
    <citation type="submission" date="2016-10" db="EMBL/GenBank/DDBJ databases">
        <authorList>
            <person name="de Groot N.N."/>
        </authorList>
    </citation>
    <scope>NUCLEOTIDE SEQUENCE [LARGE SCALE GENOMIC DNA]</scope>
    <source>
        <strain evidence="1 2">OK461</strain>
    </source>
</reference>
<proteinExistence type="predicted"/>
<evidence type="ECO:0000313" key="2">
    <source>
        <dbReference type="Proteomes" id="UP000181942"/>
    </source>
</evidence>
<dbReference type="EMBL" id="FONR01000014">
    <property type="protein sequence ID" value="SFF97497.1"/>
    <property type="molecule type" value="Genomic_DNA"/>
</dbReference>
<organism evidence="1 2">
    <name type="scientific">Streptomyces mirabilis</name>
    <dbReference type="NCBI Taxonomy" id="68239"/>
    <lineage>
        <taxon>Bacteria</taxon>
        <taxon>Bacillati</taxon>
        <taxon>Actinomycetota</taxon>
        <taxon>Actinomycetes</taxon>
        <taxon>Kitasatosporales</taxon>
        <taxon>Streptomycetaceae</taxon>
        <taxon>Streptomyces</taxon>
    </lineage>
</organism>
<gene>
    <name evidence="1" type="ORF">SAMN02787118_114131</name>
</gene>